<dbReference type="PANTHER" id="PTHR46268">
    <property type="entry name" value="STRESS RESPONSE PROTEIN NHAX"/>
    <property type="match status" value="1"/>
</dbReference>
<sequence>MTIVVGHLATPEGQEALRTAVTEARERGIPLVVVTNGKRPLDECRAETDEFVTRLADEVDVRVEYGTGDLAEDLIRTATSTGAALIVIGLRKRSPVGKLILGAGAQRILVEAPCPVLAVKV</sequence>
<feature type="domain" description="UspA" evidence="2">
    <location>
        <begin position="2"/>
        <end position="120"/>
    </location>
</feature>
<dbReference type="Pfam" id="PF00582">
    <property type="entry name" value="Usp"/>
    <property type="match status" value="1"/>
</dbReference>
<dbReference type="PRINTS" id="PR01438">
    <property type="entry name" value="UNVRSLSTRESS"/>
</dbReference>
<dbReference type="InterPro" id="IPR006016">
    <property type="entry name" value="UspA"/>
</dbReference>
<name>A0ABW4VGU4_9MICO</name>
<dbReference type="Proteomes" id="UP001597338">
    <property type="component" value="Unassembled WGS sequence"/>
</dbReference>
<evidence type="ECO:0000313" key="4">
    <source>
        <dbReference type="Proteomes" id="UP001597338"/>
    </source>
</evidence>
<gene>
    <name evidence="3" type="ORF">ACFSL2_25975</name>
</gene>
<proteinExistence type="inferred from homology"/>
<evidence type="ECO:0000313" key="3">
    <source>
        <dbReference type="EMBL" id="MFD2028955.1"/>
    </source>
</evidence>
<comment type="caution">
    <text evidence="3">The sequence shown here is derived from an EMBL/GenBank/DDBJ whole genome shotgun (WGS) entry which is preliminary data.</text>
</comment>
<evidence type="ECO:0000256" key="1">
    <source>
        <dbReference type="ARBA" id="ARBA00008791"/>
    </source>
</evidence>
<protein>
    <submittedName>
        <fullName evidence="3">Universal stress protein</fullName>
    </submittedName>
</protein>
<dbReference type="CDD" id="cd00293">
    <property type="entry name" value="USP-like"/>
    <property type="match status" value="1"/>
</dbReference>
<comment type="similarity">
    <text evidence="1">Belongs to the universal stress protein A family.</text>
</comment>
<accession>A0ABW4VGU4</accession>
<dbReference type="PANTHER" id="PTHR46268:SF6">
    <property type="entry name" value="UNIVERSAL STRESS PROTEIN UP12"/>
    <property type="match status" value="1"/>
</dbReference>
<organism evidence="3 4">
    <name type="scientific">Promicromonospora aerolata</name>
    <dbReference type="NCBI Taxonomy" id="195749"/>
    <lineage>
        <taxon>Bacteria</taxon>
        <taxon>Bacillati</taxon>
        <taxon>Actinomycetota</taxon>
        <taxon>Actinomycetes</taxon>
        <taxon>Micrococcales</taxon>
        <taxon>Promicromonosporaceae</taxon>
        <taxon>Promicromonospora</taxon>
    </lineage>
</organism>
<dbReference type="SUPFAM" id="SSF52402">
    <property type="entry name" value="Adenine nucleotide alpha hydrolases-like"/>
    <property type="match status" value="1"/>
</dbReference>
<dbReference type="EMBL" id="JBHUHF010000001">
    <property type="protein sequence ID" value="MFD2028955.1"/>
    <property type="molecule type" value="Genomic_DNA"/>
</dbReference>
<keyword evidence="4" id="KW-1185">Reference proteome</keyword>
<reference evidence="4" key="1">
    <citation type="journal article" date="2019" name="Int. J. Syst. Evol. Microbiol.">
        <title>The Global Catalogue of Microorganisms (GCM) 10K type strain sequencing project: providing services to taxonomists for standard genome sequencing and annotation.</title>
        <authorList>
            <consortium name="The Broad Institute Genomics Platform"/>
            <consortium name="The Broad Institute Genome Sequencing Center for Infectious Disease"/>
            <person name="Wu L."/>
            <person name="Ma J."/>
        </authorList>
    </citation>
    <scope>NUCLEOTIDE SEQUENCE [LARGE SCALE GENOMIC DNA]</scope>
    <source>
        <strain evidence="4">CCM 7043</strain>
    </source>
</reference>
<dbReference type="RefSeq" id="WP_377200612.1">
    <property type="nucleotide sequence ID" value="NZ_JBHUHF010000001.1"/>
</dbReference>
<dbReference type="Gene3D" id="3.40.50.620">
    <property type="entry name" value="HUPs"/>
    <property type="match status" value="1"/>
</dbReference>
<dbReference type="InterPro" id="IPR014729">
    <property type="entry name" value="Rossmann-like_a/b/a_fold"/>
</dbReference>
<evidence type="ECO:0000259" key="2">
    <source>
        <dbReference type="Pfam" id="PF00582"/>
    </source>
</evidence>
<dbReference type="InterPro" id="IPR006015">
    <property type="entry name" value="Universal_stress_UspA"/>
</dbReference>